<evidence type="ECO:0000256" key="7">
    <source>
        <dbReference type="SAM" id="MobiDB-lite"/>
    </source>
</evidence>
<keyword evidence="4 6" id="KW-0804">Transcription</keyword>
<evidence type="ECO:0000313" key="10">
    <source>
        <dbReference type="Proteomes" id="UP000631114"/>
    </source>
</evidence>
<dbReference type="AlphaFoldDB" id="A0A835I5A9"/>
<evidence type="ECO:0000256" key="6">
    <source>
        <dbReference type="RuleBase" id="RU367028"/>
    </source>
</evidence>
<keyword evidence="2 6" id="KW-0678">Repressor</keyword>
<comment type="caution">
    <text evidence="9">The sequence shown here is derived from an EMBL/GenBank/DDBJ whole genome shotgun (WGS) entry which is preliminary data.</text>
</comment>
<evidence type="ECO:0000259" key="8">
    <source>
        <dbReference type="PROSITE" id="PS51754"/>
    </source>
</evidence>
<dbReference type="EMBL" id="JADFTS010000003">
    <property type="protein sequence ID" value="KAF9612845.1"/>
    <property type="molecule type" value="Genomic_DNA"/>
</dbReference>
<protein>
    <recommendedName>
        <fullName evidence="6">Transcription repressor</fullName>
    </recommendedName>
    <alternativeName>
        <fullName evidence="6">Ovate family protein</fullName>
    </alternativeName>
</protein>
<comment type="subcellular location">
    <subcellularLocation>
        <location evidence="1 6">Nucleus</location>
    </subcellularLocation>
</comment>
<accession>A0A835I5A9</accession>
<evidence type="ECO:0000256" key="3">
    <source>
        <dbReference type="ARBA" id="ARBA00023015"/>
    </source>
</evidence>
<dbReference type="InterPro" id="IPR038933">
    <property type="entry name" value="Ovate"/>
</dbReference>
<sequence length="288" mass="32925">MSKRLQKSLHDYLSKFKIRTPHVHIPKRISSKRITNSTNWVLSGCKHPKTPSFDIDEQATHGREKGAATLSDIDQFLFENFSSLYCYDNNSDGDEEDEKERKQEQDNDQKSNGFLFDSPRLNIDVVPEIRSSNRFFVSPGTSSSLVEEARSSASTLEELQSITHTASSSTSLDFKGSIRSSTEIKGVSLPDESIAVLTYSPDPCSDFRQSMEEMIEARLNQNQSIDWDFMEELLFCYLKLNDKKSYKYILGAFVDLTVSLRQSNDKTPAKEHQIPTKGERRRRNRDVT</sequence>
<evidence type="ECO:0000256" key="5">
    <source>
        <dbReference type="ARBA" id="ARBA00023242"/>
    </source>
</evidence>
<keyword evidence="5 6" id="KW-0539">Nucleus</keyword>
<dbReference type="Proteomes" id="UP000631114">
    <property type="component" value="Unassembled WGS sequence"/>
</dbReference>
<evidence type="ECO:0000256" key="1">
    <source>
        <dbReference type="ARBA" id="ARBA00004123"/>
    </source>
</evidence>
<dbReference type="PROSITE" id="PS51754">
    <property type="entry name" value="OVATE"/>
    <property type="match status" value="1"/>
</dbReference>
<dbReference type="InterPro" id="IPR006458">
    <property type="entry name" value="Ovate_C"/>
</dbReference>
<dbReference type="NCBIfam" id="TIGR01568">
    <property type="entry name" value="A_thal_3678"/>
    <property type="match status" value="1"/>
</dbReference>
<feature type="compositionally biased region" description="Basic and acidic residues" evidence="7">
    <location>
        <begin position="99"/>
        <end position="109"/>
    </location>
</feature>
<organism evidence="9 10">
    <name type="scientific">Coptis chinensis</name>
    <dbReference type="NCBI Taxonomy" id="261450"/>
    <lineage>
        <taxon>Eukaryota</taxon>
        <taxon>Viridiplantae</taxon>
        <taxon>Streptophyta</taxon>
        <taxon>Embryophyta</taxon>
        <taxon>Tracheophyta</taxon>
        <taxon>Spermatophyta</taxon>
        <taxon>Magnoliopsida</taxon>
        <taxon>Ranunculales</taxon>
        <taxon>Ranunculaceae</taxon>
        <taxon>Coptidoideae</taxon>
        <taxon>Coptis</taxon>
    </lineage>
</organism>
<evidence type="ECO:0000256" key="2">
    <source>
        <dbReference type="ARBA" id="ARBA00022491"/>
    </source>
</evidence>
<keyword evidence="3 6" id="KW-0805">Transcription regulation</keyword>
<feature type="compositionally biased region" description="Basic residues" evidence="7">
    <location>
        <begin position="279"/>
        <end position="288"/>
    </location>
</feature>
<feature type="region of interest" description="Disordered" evidence="7">
    <location>
        <begin position="264"/>
        <end position="288"/>
    </location>
</feature>
<dbReference type="OrthoDB" id="689980at2759"/>
<dbReference type="GO" id="GO:0005634">
    <property type="term" value="C:nucleus"/>
    <property type="evidence" value="ECO:0007669"/>
    <property type="project" value="UniProtKB-SubCell"/>
</dbReference>
<reference evidence="9 10" key="1">
    <citation type="submission" date="2020-10" db="EMBL/GenBank/DDBJ databases">
        <title>The Coptis chinensis genome and diversification of protoberbering-type alkaloids.</title>
        <authorList>
            <person name="Wang B."/>
            <person name="Shu S."/>
            <person name="Song C."/>
            <person name="Liu Y."/>
        </authorList>
    </citation>
    <scope>NUCLEOTIDE SEQUENCE [LARGE SCALE GENOMIC DNA]</scope>
    <source>
        <strain evidence="9">HL-2020</strain>
        <tissue evidence="9">Leaf</tissue>
    </source>
</reference>
<dbReference type="PANTHER" id="PTHR33057:SF117">
    <property type="entry name" value="TRANSCRIPTION REPRESSOR OFP14"/>
    <property type="match status" value="1"/>
</dbReference>
<keyword evidence="10" id="KW-1185">Reference proteome</keyword>
<comment type="function">
    <text evidence="6">Transcriptional repressor that regulates multiple aspects of plant growth and development.</text>
</comment>
<evidence type="ECO:0000313" key="9">
    <source>
        <dbReference type="EMBL" id="KAF9612845.1"/>
    </source>
</evidence>
<proteinExistence type="predicted"/>
<dbReference type="GO" id="GO:0045892">
    <property type="term" value="P:negative regulation of DNA-templated transcription"/>
    <property type="evidence" value="ECO:0007669"/>
    <property type="project" value="UniProtKB-UniRule"/>
</dbReference>
<feature type="compositionally biased region" description="Basic and acidic residues" evidence="7">
    <location>
        <begin position="264"/>
        <end position="278"/>
    </location>
</feature>
<feature type="region of interest" description="Disordered" evidence="7">
    <location>
        <begin position="89"/>
        <end position="116"/>
    </location>
</feature>
<name>A0A835I5A9_9MAGN</name>
<dbReference type="Pfam" id="PF04844">
    <property type="entry name" value="Ovate"/>
    <property type="match status" value="1"/>
</dbReference>
<dbReference type="PANTHER" id="PTHR33057">
    <property type="entry name" value="TRANSCRIPTION REPRESSOR OFP7-RELATED"/>
    <property type="match status" value="1"/>
</dbReference>
<evidence type="ECO:0000256" key="4">
    <source>
        <dbReference type="ARBA" id="ARBA00023163"/>
    </source>
</evidence>
<feature type="domain" description="OVATE" evidence="8">
    <location>
        <begin position="196"/>
        <end position="259"/>
    </location>
</feature>
<gene>
    <name evidence="9" type="ORF">IFM89_004255</name>
</gene>